<proteinExistence type="predicted"/>
<feature type="domain" description="Type II methyltransferase M.TaqI-like" evidence="7">
    <location>
        <begin position="318"/>
        <end position="500"/>
    </location>
</feature>
<comment type="caution">
    <text evidence="8">The sequence shown here is derived from an EMBL/GenBank/DDBJ whole genome shotgun (WGS) entry which is preliminary data.</text>
</comment>
<dbReference type="Gene3D" id="3.40.50.150">
    <property type="entry name" value="Vaccinia Virus protein VP39"/>
    <property type="match status" value="1"/>
</dbReference>
<dbReference type="InterPro" id="IPR029063">
    <property type="entry name" value="SAM-dependent_MTases_sf"/>
</dbReference>
<accession>A0ABP9YHX8</accession>
<dbReference type="PANTHER" id="PTHR33841:SF1">
    <property type="entry name" value="DNA METHYLTRANSFERASE A"/>
    <property type="match status" value="1"/>
</dbReference>
<dbReference type="InterPro" id="IPR002052">
    <property type="entry name" value="DNA_methylase_N6_adenine_CS"/>
</dbReference>
<organism evidence="8 9">
    <name type="scientific">Helicostylum pulchrum</name>
    <dbReference type="NCBI Taxonomy" id="562976"/>
    <lineage>
        <taxon>Eukaryota</taxon>
        <taxon>Fungi</taxon>
        <taxon>Fungi incertae sedis</taxon>
        <taxon>Mucoromycota</taxon>
        <taxon>Mucoromycotina</taxon>
        <taxon>Mucoromycetes</taxon>
        <taxon>Mucorales</taxon>
        <taxon>Mucorineae</taxon>
        <taxon>Mucoraceae</taxon>
        <taxon>Helicostylum</taxon>
    </lineage>
</organism>
<keyword evidence="3" id="KW-0808">Transferase</keyword>
<feature type="compositionally biased region" description="Pro residues" evidence="6">
    <location>
        <begin position="42"/>
        <end position="56"/>
    </location>
</feature>
<keyword evidence="9" id="KW-1185">Reference proteome</keyword>
<feature type="compositionally biased region" description="Low complexity" evidence="6">
    <location>
        <begin position="1100"/>
        <end position="1116"/>
    </location>
</feature>
<dbReference type="EMBL" id="BAABUJ010000065">
    <property type="protein sequence ID" value="GAA5806435.1"/>
    <property type="molecule type" value="Genomic_DNA"/>
</dbReference>
<dbReference type="EC" id="2.1.1.72" evidence="1"/>
<evidence type="ECO:0000313" key="9">
    <source>
        <dbReference type="Proteomes" id="UP001476247"/>
    </source>
</evidence>
<evidence type="ECO:0000256" key="1">
    <source>
        <dbReference type="ARBA" id="ARBA00011900"/>
    </source>
</evidence>
<feature type="region of interest" description="Disordered" evidence="6">
    <location>
        <begin position="1080"/>
        <end position="1147"/>
    </location>
</feature>
<gene>
    <name evidence="8" type="ORF">HPULCUR_011969</name>
</gene>
<dbReference type="InterPro" id="IPR050953">
    <property type="entry name" value="N4_N6_ade-DNA_methylase"/>
</dbReference>
<sequence length="1201" mass="137874">MTNNNINRIGLSLGSTPSSPIPIPNMAPEKSKRATDKDTRQVPPPPPTPTPPPPPAAAAAAAAATVVKKACVEMSDAQVNEIVEMLGTILAKVKQAISDKKDTYAPSAAVTFLLRRMDVDTQDLLSEDLYCLMTGFMTVYVSFIQEVFLHKFKDFMRLFSSHDSLLNGKDNDNDQPFLWLYLSYDRSNNLSILNDLHKQLLPKRYDANFILSRIDAIFSKFYTTHFLEAYVQKHQKDHGQFYTPQPIINFMWDKCATLPLLTQHLREKTTMLRVFDPCLGMGSFLCEFLTRFIKACKLTVWNDPVKLTTLLARDIPDHIWGIEIDPFAYQLCKINMMVHLFPLYERLKELGVDLKPGMINRLRLFCNDSLKLREDTNPFISDTANQMDPFEKACLKALRNASQKFDFIVTNPPYMIRKTGYVAQPDPVIYDEEKLGGRGSQAYLYFMWVALQRCDDTTGQICLITPSQWTVLEFAQHIREWIWKNCKLLDMYEFEPYKVWPKVQTDSLVFRICKRTTTLPNTDHTLYVRNTSRKISLTELLDLYKKFDPNDPLTNKDIKYKLAPLDESNRILTSKHASFAFVLPTASCLEELNSITAHLPRLCDGEQNRSGDDSPSNEPTPLNWNRGPNTNPVYSLVVRTSWAKETFGEEACDRWLKPCFYWNGKTISSSTGGGKEGEFWKERDPLRLSRKEMSAAEAYWPYCNLDNDNPHVAFYSMIMVNKDDAEKLKKEFDEYGQGSPIAALYTYLREARQALQGDKVEKEIAHCQYNKCGTEVPVKIVHPINCGYYTRSQPRQRFFVDKTRASVTNQCIYFTIKPDYPWQDPDYYCGLLNSTLLQFFSKVHCCYDQQGRMRFFGRLMAYIPFAPPPSAEFMGHMATFVQGMTEARTWIYSFVRHTPSGHRLMERVRNCEWHLSATEIDVVRQFCPPEDWILQPDTSLSTFTCPPHLEWIPELVQQTTLTSKRAVVGVFTKLLKIASLFQFAVDQMIYHIYNIPTHLQLDVESDLNLRGLRKEWEDRSELLYNDDDPQDWFERVMEFATSFASEANLNSAPNDNDLPAPPVTANFSLGKKKRVSFSIDQNKRPRTLYSTTSGDYNNDTSQSSTAAATTEISQTAGNTNTYQMPHTKRDSVPLLPPHTNNNSLDTKNTRDMEDVIVTDTTVTLQTQPTPILNKKKLMFEEETHDIDIVTITPEQDLTSSE</sequence>
<evidence type="ECO:0000256" key="2">
    <source>
        <dbReference type="ARBA" id="ARBA00022603"/>
    </source>
</evidence>
<dbReference type="SUPFAM" id="SSF53335">
    <property type="entry name" value="S-adenosyl-L-methionine-dependent methyltransferases"/>
    <property type="match status" value="1"/>
</dbReference>
<dbReference type="PRINTS" id="PR00507">
    <property type="entry name" value="N12N6MTFRASE"/>
</dbReference>
<feature type="compositionally biased region" description="Basic and acidic residues" evidence="6">
    <location>
        <begin position="29"/>
        <end position="40"/>
    </location>
</feature>
<feature type="region of interest" description="Disordered" evidence="6">
    <location>
        <begin position="604"/>
        <end position="627"/>
    </location>
</feature>
<protein>
    <recommendedName>
        <fullName evidence="1">site-specific DNA-methyltransferase (adenine-specific)</fullName>
        <ecNumber evidence="1">2.1.1.72</ecNumber>
    </recommendedName>
</protein>
<evidence type="ECO:0000256" key="3">
    <source>
        <dbReference type="ARBA" id="ARBA00022679"/>
    </source>
</evidence>
<dbReference type="Pfam" id="PF07669">
    <property type="entry name" value="Eco57I"/>
    <property type="match status" value="1"/>
</dbReference>
<dbReference type="Proteomes" id="UP001476247">
    <property type="component" value="Unassembled WGS sequence"/>
</dbReference>
<keyword evidence="4" id="KW-0949">S-adenosyl-L-methionine</keyword>
<dbReference type="InterPro" id="IPR011639">
    <property type="entry name" value="MethylTrfase_TaqI-like_dom"/>
</dbReference>
<name>A0ABP9YHX8_9FUNG</name>
<feature type="compositionally biased region" description="Polar residues" evidence="6">
    <location>
        <begin position="1088"/>
        <end position="1099"/>
    </location>
</feature>
<reference evidence="8 9" key="1">
    <citation type="submission" date="2024-04" db="EMBL/GenBank/DDBJ databases">
        <title>genome sequences of Mucor flavus KT1a and Helicostylum pulchrum KT1b strains isolation_sourced from the surface of a dry-aged beef.</title>
        <authorList>
            <person name="Toyotome T."/>
            <person name="Hosono M."/>
            <person name="Torimaru M."/>
            <person name="Fukuda K."/>
            <person name="Mikami N."/>
        </authorList>
    </citation>
    <scope>NUCLEOTIDE SEQUENCE [LARGE SCALE GENOMIC DNA]</scope>
    <source>
        <strain evidence="8 9">KT1b</strain>
    </source>
</reference>
<dbReference type="PROSITE" id="PS00092">
    <property type="entry name" value="N6_MTASE"/>
    <property type="match status" value="1"/>
</dbReference>
<evidence type="ECO:0000259" key="7">
    <source>
        <dbReference type="Pfam" id="PF07669"/>
    </source>
</evidence>
<feature type="region of interest" description="Disordered" evidence="6">
    <location>
        <begin position="1"/>
        <end position="57"/>
    </location>
</feature>
<feature type="compositionally biased region" description="Polar residues" evidence="6">
    <location>
        <begin position="613"/>
        <end position="627"/>
    </location>
</feature>
<evidence type="ECO:0000313" key="8">
    <source>
        <dbReference type="EMBL" id="GAA5806435.1"/>
    </source>
</evidence>
<evidence type="ECO:0000256" key="5">
    <source>
        <dbReference type="ARBA" id="ARBA00047942"/>
    </source>
</evidence>
<evidence type="ECO:0000256" key="4">
    <source>
        <dbReference type="ARBA" id="ARBA00022691"/>
    </source>
</evidence>
<feature type="compositionally biased region" description="Polar residues" evidence="6">
    <location>
        <begin position="1"/>
        <end position="18"/>
    </location>
</feature>
<comment type="catalytic activity">
    <reaction evidence="5">
        <text>a 2'-deoxyadenosine in DNA + S-adenosyl-L-methionine = an N(6)-methyl-2'-deoxyadenosine in DNA + S-adenosyl-L-homocysteine + H(+)</text>
        <dbReference type="Rhea" id="RHEA:15197"/>
        <dbReference type="Rhea" id="RHEA-COMP:12418"/>
        <dbReference type="Rhea" id="RHEA-COMP:12419"/>
        <dbReference type="ChEBI" id="CHEBI:15378"/>
        <dbReference type="ChEBI" id="CHEBI:57856"/>
        <dbReference type="ChEBI" id="CHEBI:59789"/>
        <dbReference type="ChEBI" id="CHEBI:90615"/>
        <dbReference type="ChEBI" id="CHEBI:90616"/>
        <dbReference type="EC" id="2.1.1.72"/>
    </reaction>
</comment>
<dbReference type="PANTHER" id="PTHR33841">
    <property type="entry name" value="DNA METHYLTRANSFERASE YEEA-RELATED"/>
    <property type="match status" value="1"/>
</dbReference>
<evidence type="ECO:0000256" key="6">
    <source>
        <dbReference type="SAM" id="MobiDB-lite"/>
    </source>
</evidence>
<keyword evidence="2" id="KW-0489">Methyltransferase</keyword>